<reference evidence="4 5" key="1">
    <citation type="submission" date="2020-08" db="EMBL/GenBank/DDBJ databases">
        <title>Genomic Encyclopedia of Type Strains, Phase III (KMG-III): the genomes of soil and plant-associated and newly described type strains.</title>
        <authorList>
            <person name="Whitman W."/>
        </authorList>
    </citation>
    <scope>NUCLEOTIDE SEQUENCE [LARGE SCALE GENOMIC DNA]</scope>
    <source>
        <strain evidence="4 5">CECT 8960</strain>
    </source>
</reference>
<dbReference type="PROSITE" id="PS51186">
    <property type="entry name" value="GNAT"/>
    <property type="match status" value="1"/>
</dbReference>
<dbReference type="PANTHER" id="PTHR43877:SF1">
    <property type="entry name" value="ACETYLTRANSFERASE"/>
    <property type="match status" value="1"/>
</dbReference>
<gene>
    <name evidence="4" type="ORF">FHR82_006404</name>
</gene>
<keyword evidence="5" id="KW-1185">Reference proteome</keyword>
<evidence type="ECO:0000313" key="5">
    <source>
        <dbReference type="Proteomes" id="UP000520767"/>
    </source>
</evidence>
<dbReference type="Proteomes" id="UP000520767">
    <property type="component" value="Unassembled WGS sequence"/>
</dbReference>
<evidence type="ECO:0000256" key="1">
    <source>
        <dbReference type="ARBA" id="ARBA00022679"/>
    </source>
</evidence>
<dbReference type="CDD" id="cd04301">
    <property type="entry name" value="NAT_SF"/>
    <property type="match status" value="1"/>
</dbReference>
<name>A0A7W7QAM3_9PSEU</name>
<proteinExistence type="predicted"/>
<sequence>MELRPARPDEARLLSNLALRSKAHWGYNDSFLAACRHELTIRRGEMASRHVTVAEVDGAVAGHYTIDGAELGQLFVDPAHIGRGVGRALWTHAVDAARKLGIDTLSIDSDPFAEGFYLAMGATRVGSTPSGSIPGRELPRLAFATSGG</sequence>
<dbReference type="GO" id="GO:0016747">
    <property type="term" value="F:acyltransferase activity, transferring groups other than amino-acyl groups"/>
    <property type="evidence" value="ECO:0007669"/>
    <property type="project" value="InterPro"/>
</dbReference>
<dbReference type="AlphaFoldDB" id="A0A7W7QAM3"/>
<evidence type="ECO:0000313" key="4">
    <source>
        <dbReference type="EMBL" id="MBB4910146.1"/>
    </source>
</evidence>
<evidence type="ECO:0000259" key="3">
    <source>
        <dbReference type="PROSITE" id="PS51186"/>
    </source>
</evidence>
<comment type="caution">
    <text evidence="4">The sequence shown here is derived from an EMBL/GenBank/DDBJ whole genome shotgun (WGS) entry which is preliminary data.</text>
</comment>
<keyword evidence="1 4" id="KW-0808">Transferase</keyword>
<dbReference type="SUPFAM" id="SSF55729">
    <property type="entry name" value="Acyl-CoA N-acyltransferases (Nat)"/>
    <property type="match status" value="1"/>
</dbReference>
<dbReference type="RefSeq" id="WP_184814226.1">
    <property type="nucleotide sequence ID" value="NZ_JACHJQ010000007.1"/>
</dbReference>
<dbReference type="InterPro" id="IPR016181">
    <property type="entry name" value="Acyl_CoA_acyltransferase"/>
</dbReference>
<evidence type="ECO:0000256" key="2">
    <source>
        <dbReference type="ARBA" id="ARBA00023315"/>
    </source>
</evidence>
<keyword evidence="2" id="KW-0012">Acyltransferase</keyword>
<protein>
    <submittedName>
        <fullName evidence="4">GNAT superfamily N-acetyltransferase</fullName>
    </submittedName>
</protein>
<dbReference type="Gene3D" id="3.40.630.30">
    <property type="match status" value="1"/>
</dbReference>
<dbReference type="InterPro" id="IPR050832">
    <property type="entry name" value="Bact_Acetyltransf"/>
</dbReference>
<feature type="domain" description="N-acetyltransferase" evidence="3">
    <location>
        <begin position="1"/>
        <end position="139"/>
    </location>
</feature>
<accession>A0A7W7QAM3</accession>
<dbReference type="Pfam" id="PF13673">
    <property type="entry name" value="Acetyltransf_10"/>
    <property type="match status" value="1"/>
</dbReference>
<organism evidence="4 5">
    <name type="scientific">Actinophytocola algeriensis</name>
    <dbReference type="NCBI Taxonomy" id="1768010"/>
    <lineage>
        <taxon>Bacteria</taxon>
        <taxon>Bacillati</taxon>
        <taxon>Actinomycetota</taxon>
        <taxon>Actinomycetes</taxon>
        <taxon>Pseudonocardiales</taxon>
        <taxon>Pseudonocardiaceae</taxon>
    </lineage>
</organism>
<dbReference type="PANTHER" id="PTHR43877">
    <property type="entry name" value="AMINOALKYLPHOSPHONATE N-ACETYLTRANSFERASE-RELATED-RELATED"/>
    <property type="match status" value="1"/>
</dbReference>
<dbReference type="InterPro" id="IPR000182">
    <property type="entry name" value="GNAT_dom"/>
</dbReference>
<dbReference type="EMBL" id="JACHJQ010000007">
    <property type="protein sequence ID" value="MBB4910146.1"/>
    <property type="molecule type" value="Genomic_DNA"/>
</dbReference>